<protein>
    <submittedName>
        <fullName evidence="1">Uncharacterized protein</fullName>
    </submittedName>
</protein>
<reference evidence="1 2" key="1">
    <citation type="submission" date="2016-07" db="EMBL/GenBank/DDBJ databases">
        <title>Pervasive Adenine N6-methylation of Active Genes in Fungi.</title>
        <authorList>
            <consortium name="DOE Joint Genome Institute"/>
            <person name="Mondo S.J."/>
            <person name="Dannebaum R.O."/>
            <person name="Kuo R.C."/>
            <person name="Labutti K."/>
            <person name="Haridas S."/>
            <person name="Kuo A."/>
            <person name="Salamov A."/>
            <person name="Ahrendt S.R."/>
            <person name="Lipzen A."/>
            <person name="Sullivan W."/>
            <person name="Andreopoulos W.B."/>
            <person name="Clum A."/>
            <person name="Lindquist E."/>
            <person name="Daum C."/>
            <person name="Ramamoorthy G.K."/>
            <person name="Gryganskyi A."/>
            <person name="Culley D."/>
            <person name="Magnuson J.K."/>
            <person name="James T.Y."/>
            <person name="O'Malley M.A."/>
            <person name="Stajich J.E."/>
            <person name="Spatafora J.W."/>
            <person name="Visel A."/>
            <person name="Grigoriev I.V."/>
        </authorList>
    </citation>
    <scope>NUCLEOTIDE SEQUENCE [LARGE SCALE GENOMIC DNA]</scope>
    <source>
        <strain evidence="1 2">CBS 115471</strain>
    </source>
</reference>
<organism evidence="1 2">
    <name type="scientific">Clohesyomyces aquaticus</name>
    <dbReference type="NCBI Taxonomy" id="1231657"/>
    <lineage>
        <taxon>Eukaryota</taxon>
        <taxon>Fungi</taxon>
        <taxon>Dikarya</taxon>
        <taxon>Ascomycota</taxon>
        <taxon>Pezizomycotina</taxon>
        <taxon>Dothideomycetes</taxon>
        <taxon>Pleosporomycetidae</taxon>
        <taxon>Pleosporales</taxon>
        <taxon>Lindgomycetaceae</taxon>
        <taxon>Clohesyomyces</taxon>
    </lineage>
</organism>
<dbReference type="Proteomes" id="UP000193144">
    <property type="component" value="Unassembled WGS sequence"/>
</dbReference>
<gene>
    <name evidence="1" type="ORF">BCR34DRAFT_68964</name>
</gene>
<dbReference type="EMBL" id="MCFA01000144">
    <property type="protein sequence ID" value="ORY03655.1"/>
    <property type="molecule type" value="Genomic_DNA"/>
</dbReference>
<sequence length="158" mass="17755">MLFSSAYMRPSRGYLSLCLCRYLSCFAIDRALLTSPSHVAGQNHVGTNFYNMLRILPIAKAKAETGGDGDAATKRITQASNQKTHPLPLSLLSIHRIPPAQNPKAQKFCKTENPVQFLIMTRYSLKANFDHTFLTCYKTLLVKSTRTNLLSRGFEQRT</sequence>
<dbReference type="AlphaFoldDB" id="A0A1Y1Z1E5"/>
<evidence type="ECO:0000313" key="2">
    <source>
        <dbReference type="Proteomes" id="UP000193144"/>
    </source>
</evidence>
<comment type="caution">
    <text evidence="1">The sequence shown here is derived from an EMBL/GenBank/DDBJ whole genome shotgun (WGS) entry which is preliminary data.</text>
</comment>
<evidence type="ECO:0000313" key="1">
    <source>
        <dbReference type="EMBL" id="ORY03655.1"/>
    </source>
</evidence>
<proteinExistence type="predicted"/>
<name>A0A1Y1Z1E5_9PLEO</name>
<accession>A0A1Y1Z1E5</accession>
<keyword evidence="2" id="KW-1185">Reference proteome</keyword>